<dbReference type="Proteomes" id="UP001600109">
    <property type="component" value="Unassembled WGS sequence"/>
</dbReference>
<dbReference type="EMBL" id="JBHZPZ010000030">
    <property type="protein sequence ID" value="MFE3869558.1"/>
    <property type="molecule type" value="Genomic_DNA"/>
</dbReference>
<reference evidence="1 2" key="1">
    <citation type="submission" date="2024-06" db="EMBL/GenBank/DDBJ databases">
        <title>Flavobacterium spp. isolated from glacier.</title>
        <authorList>
            <person name="Han D."/>
        </authorList>
    </citation>
    <scope>NUCLEOTIDE SEQUENCE [LARGE SCALE GENOMIC DNA]</scope>
    <source>
        <strain evidence="1 2">LS2P90</strain>
    </source>
</reference>
<feature type="non-terminal residue" evidence="1">
    <location>
        <position position="1"/>
    </location>
</feature>
<name>A0ABW6HZV7_9FLAO</name>
<evidence type="ECO:0000313" key="2">
    <source>
        <dbReference type="Proteomes" id="UP001600109"/>
    </source>
</evidence>
<proteinExistence type="predicted"/>
<protein>
    <submittedName>
        <fullName evidence="1">Uncharacterized protein</fullName>
    </submittedName>
</protein>
<evidence type="ECO:0000313" key="1">
    <source>
        <dbReference type="EMBL" id="MFE3869558.1"/>
    </source>
</evidence>
<organism evidence="1 2">
    <name type="scientific">Flavobacterium xylosi</name>
    <dbReference type="NCBI Taxonomy" id="3230415"/>
    <lineage>
        <taxon>Bacteria</taxon>
        <taxon>Pseudomonadati</taxon>
        <taxon>Bacteroidota</taxon>
        <taxon>Flavobacteriia</taxon>
        <taxon>Flavobacteriales</taxon>
        <taxon>Flavobacteriaceae</taxon>
        <taxon>Flavobacterium</taxon>
    </lineage>
</organism>
<sequence length="284" mass="31605">IVFISLPVLVINKVPEAYARLSAVEYPRVGEKVLEWDGFLYTFEANNSWTGVPATDAIIAQTIEDNIDDSALDPCPKEVMQQLKNTTNADIVNVLKKLGASSIYTVNMVMEPAATYAETQRISKYNYEIRVDRDQYTNGTKLFKATALIHEVIHAYFLSIVDDYNYTPSTALPNFPELFEAYVLKTNPDSNNKQDAQHKVMADKYVAAMASALQEYDANYTIPHQVYEDLAWGGLSETPIFAKTYPPGSFESIRIKNRYAAESVGFSVGSGTPQAQTPIGKPCN</sequence>
<accession>A0ABW6HZV7</accession>
<keyword evidence="2" id="KW-1185">Reference proteome</keyword>
<gene>
    <name evidence="1" type="ORF">ACFX5E_15965</name>
</gene>
<comment type="caution">
    <text evidence="1">The sequence shown here is derived from an EMBL/GenBank/DDBJ whole genome shotgun (WGS) entry which is preliminary data.</text>
</comment>